<dbReference type="SUPFAM" id="SSF56935">
    <property type="entry name" value="Porins"/>
    <property type="match status" value="1"/>
</dbReference>
<dbReference type="Proteomes" id="UP000182771">
    <property type="component" value="Unassembled WGS sequence"/>
</dbReference>
<protein>
    <submittedName>
        <fullName evidence="1">Phosphate-selective porin O and P</fullName>
    </submittedName>
</protein>
<dbReference type="OrthoDB" id="846879at2"/>
<dbReference type="Pfam" id="PF07396">
    <property type="entry name" value="Porin_O_P"/>
    <property type="match status" value="1"/>
</dbReference>
<organism evidence="1 2">
    <name type="scientific">Capnocytophaga granulosa</name>
    <dbReference type="NCBI Taxonomy" id="45242"/>
    <lineage>
        <taxon>Bacteria</taxon>
        <taxon>Pseudomonadati</taxon>
        <taxon>Bacteroidota</taxon>
        <taxon>Flavobacteriia</taxon>
        <taxon>Flavobacteriales</taxon>
        <taxon>Flavobacteriaceae</taxon>
        <taxon>Capnocytophaga</taxon>
    </lineage>
</organism>
<accession>A0A1H2QYE7</accession>
<reference evidence="1 2" key="1">
    <citation type="submission" date="2016-10" db="EMBL/GenBank/DDBJ databases">
        <authorList>
            <person name="Varghese N."/>
            <person name="Submissions S."/>
        </authorList>
    </citation>
    <scope>NUCLEOTIDE SEQUENCE [LARGE SCALE GENOMIC DNA]</scope>
    <source>
        <strain evidence="1 2">DSM 11449</strain>
    </source>
</reference>
<dbReference type="AlphaFoldDB" id="A0A1H2QYE7"/>
<keyword evidence="2" id="KW-1185">Reference proteome</keyword>
<evidence type="ECO:0000313" key="2">
    <source>
        <dbReference type="Proteomes" id="UP000182771"/>
    </source>
</evidence>
<name>A0A1H2QYE7_9FLAO</name>
<evidence type="ECO:0000313" key="1">
    <source>
        <dbReference type="EMBL" id="SDW11958.1"/>
    </source>
</evidence>
<dbReference type="InterPro" id="IPR010870">
    <property type="entry name" value="Porin_O/P"/>
</dbReference>
<dbReference type="EMBL" id="FNND01000001">
    <property type="protein sequence ID" value="SDW11958.1"/>
    <property type="molecule type" value="Genomic_DNA"/>
</dbReference>
<comment type="caution">
    <text evidence="1">The sequence shown here is derived from an EMBL/GenBank/DDBJ whole genome shotgun (WGS) entry which is preliminary data.</text>
</comment>
<sequence>MYFLPFMLIEKHKEYTEMKRLFMSAMFLSVMGAFAQEDLQGQINQLKAELEQIKQAQSMPVTSPEGINPIDKRFNMYFNFQSSLDAEKAEGADMTAKFKARQLRLEVRGNITDRIFYRFRHRLNRPTAAVKLDNLATATDMLYAGFHIDDKWALTVGKMCQAWGGYEFDLNPMNIYEYSDFIDNMDNFMLGGMITYAPNTNHEFNLQVTDVRNDSFANIYANSTGLKQSNVPLTYILNWNGSLFDGVLQTRWGVGLQSEADGYNNTMVMLGTRVALPKFQAFLDYMRADEQLDRLNYTPMSNNGKGQPLKDTKYNTFVLKGEYQPIPSLNLFAQGIYETAESDLAGNKMTGLGYYGGVEYLPFPSQDLRFFLAYVGRSREISSVTKSTNRVSLGMMYRIKAF</sequence>
<gene>
    <name evidence="1" type="ORF">SAMN05444420_101286</name>
</gene>
<proteinExistence type="predicted"/>